<protein>
    <submittedName>
        <fullName evidence="1">Uncharacterized protein</fullName>
    </submittedName>
</protein>
<sequence>MRRSALHLNGDDIKTFDQYKFMPIKTLVTVEFISDISDNEWLNFYSLVSSCGNGSKVIIISPLEKLASYLFKVLAFGSSIPLDHPQLAIIGNEIAKTLQGSLVAINPLDHHHLHTHSADISR</sequence>
<name>A0A0D9XHK3_9ORYZ</name>
<reference evidence="2" key="2">
    <citation type="submission" date="2013-12" db="EMBL/GenBank/DDBJ databases">
        <authorList>
            <person name="Yu Y."/>
            <person name="Lee S."/>
            <person name="de Baynast K."/>
            <person name="Wissotski M."/>
            <person name="Liu L."/>
            <person name="Talag J."/>
            <person name="Goicoechea J."/>
            <person name="Angelova A."/>
            <person name="Jetty R."/>
            <person name="Kudrna D."/>
            <person name="Golser W."/>
            <person name="Rivera L."/>
            <person name="Zhang J."/>
            <person name="Wing R."/>
        </authorList>
    </citation>
    <scope>NUCLEOTIDE SEQUENCE</scope>
</reference>
<reference evidence="1" key="3">
    <citation type="submission" date="2015-04" db="UniProtKB">
        <authorList>
            <consortium name="EnsemblPlants"/>
        </authorList>
    </citation>
    <scope>IDENTIFICATION</scope>
</reference>
<dbReference type="AlphaFoldDB" id="A0A0D9XHK3"/>
<keyword evidence="2" id="KW-1185">Reference proteome</keyword>
<organism evidence="1 2">
    <name type="scientific">Leersia perrieri</name>
    <dbReference type="NCBI Taxonomy" id="77586"/>
    <lineage>
        <taxon>Eukaryota</taxon>
        <taxon>Viridiplantae</taxon>
        <taxon>Streptophyta</taxon>
        <taxon>Embryophyta</taxon>
        <taxon>Tracheophyta</taxon>
        <taxon>Spermatophyta</taxon>
        <taxon>Magnoliopsida</taxon>
        <taxon>Liliopsida</taxon>
        <taxon>Poales</taxon>
        <taxon>Poaceae</taxon>
        <taxon>BOP clade</taxon>
        <taxon>Oryzoideae</taxon>
        <taxon>Oryzeae</taxon>
        <taxon>Oryzinae</taxon>
        <taxon>Leersia</taxon>
    </lineage>
</organism>
<evidence type="ECO:0000313" key="2">
    <source>
        <dbReference type="Proteomes" id="UP000032180"/>
    </source>
</evidence>
<dbReference type="EnsemblPlants" id="LPERR10G01170.1">
    <property type="protein sequence ID" value="LPERR10G01170.1"/>
    <property type="gene ID" value="LPERR10G01170"/>
</dbReference>
<evidence type="ECO:0000313" key="1">
    <source>
        <dbReference type="EnsemblPlants" id="LPERR10G01170.1"/>
    </source>
</evidence>
<dbReference type="STRING" id="77586.A0A0D9XHK3"/>
<dbReference type="Gramene" id="LPERR10G01170.1">
    <property type="protein sequence ID" value="LPERR10G01170.1"/>
    <property type="gene ID" value="LPERR10G01170"/>
</dbReference>
<dbReference type="HOGENOM" id="CLU_2030048_0_0_1"/>
<accession>A0A0D9XHK3</accession>
<proteinExistence type="predicted"/>
<dbReference type="Proteomes" id="UP000032180">
    <property type="component" value="Chromosome 10"/>
</dbReference>
<reference evidence="1 2" key="1">
    <citation type="submission" date="2012-08" db="EMBL/GenBank/DDBJ databases">
        <title>Oryza genome evolution.</title>
        <authorList>
            <person name="Wing R.A."/>
        </authorList>
    </citation>
    <scope>NUCLEOTIDE SEQUENCE</scope>
</reference>